<evidence type="ECO:0000256" key="8">
    <source>
        <dbReference type="ARBA" id="ARBA00023065"/>
    </source>
</evidence>
<organism evidence="15">
    <name type="scientific">Indostomus paradoxus</name>
    <name type="common">Armoured stickleback</name>
    <dbReference type="NCBI Taxonomy" id="181450"/>
    <lineage>
        <taxon>Eukaryota</taxon>
        <taxon>Metazoa</taxon>
        <taxon>Chordata</taxon>
        <taxon>Craniata</taxon>
        <taxon>Vertebrata</taxon>
        <taxon>Euteleostomi</taxon>
        <taxon>Actinopterygii</taxon>
        <taxon>Neopterygii</taxon>
        <taxon>Teleostei</taxon>
        <taxon>Neoteleostei</taxon>
        <taxon>Acanthomorphata</taxon>
        <taxon>Anabantaria</taxon>
        <taxon>Synbranchiformes</taxon>
        <taxon>Indostomidae</taxon>
        <taxon>Indostomus</taxon>
    </lineage>
</organism>
<dbReference type="PANTHER" id="PTHR39937:SF1">
    <property type="entry name" value="ATP SYNTHASE PROTEIN 8"/>
    <property type="match status" value="1"/>
</dbReference>
<comment type="subcellular location">
    <subcellularLocation>
        <location evidence="1 14">Mitochondrion membrane</location>
        <topology evidence="1 14">Single-pass membrane protein</topology>
    </subcellularLocation>
</comment>
<keyword evidence="11" id="KW-0066">ATP synthesis</keyword>
<dbReference type="EMBL" id="AP004438">
    <property type="protein sequence ID" value="BAC23597.1"/>
    <property type="molecule type" value="Genomic_DNA"/>
</dbReference>
<keyword evidence="10" id="KW-0472">Membrane</keyword>
<evidence type="ECO:0000256" key="14">
    <source>
        <dbReference type="RuleBase" id="RU003661"/>
    </source>
</evidence>
<sequence length="55" mass="6544">MPQLTPNPWLYILLASWLVFLTVLPTKTLTYVFPNNPALKGLEKYKMTPWSWPWH</sequence>
<evidence type="ECO:0000256" key="5">
    <source>
        <dbReference type="ARBA" id="ARBA00022692"/>
    </source>
</evidence>
<geneLocation type="mitochondrion" evidence="15"/>
<dbReference type="GO" id="GO:0045259">
    <property type="term" value="C:proton-transporting ATP synthase complex"/>
    <property type="evidence" value="ECO:0007669"/>
    <property type="project" value="UniProtKB-KW"/>
</dbReference>
<evidence type="ECO:0000256" key="11">
    <source>
        <dbReference type="ARBA" id="ARBA00023310"/>
    </source>
</evidence>
<accession>Q8HLA1</accession>
<evidence type="ECO:0000256" key="3">
    <source>
        <dbReference type="ARBA" id="ARBA00022448"/>
    </source>
</evidence>
<evidence type="ECO:0000256" key="7">
    <source>
        <dbReference type="ARBA" id="ARBA00022989"/>
    </source>
</evidence>
<evidence type="ECO:0000256" key="4">
    <source>
        <dbReference type="ARBA" id="ARBA00022547"/>
    </source>
</evidence>
<keyword evidence="5 14" id="KW-0812">Transmembrane</keyword>
<comment type="similarity">
    <text evidence="2 14">Belongs to the ATPase protein 8 family.</text>
</comment>
<evidence type="ECO:0000256" key="12">
    <source>
        <dbReference type="ARBA" id="ARBA00053067"/>
    </source>
</evidence>
<keyword evidence="6 14" id="KW-0375">Hydrogen ion transport</keyword>
<evidence type="ECO:0000256" key="6">
    <source>
        <dbReference type="ARBA" id="ARBA00022781"/>
    </source>
</evidence>
<comment type="function">
    <text evidence="12">Subunit 8, of the mitochondrial membrane ATP synthase complex (F(1)F(0) ATP synthase or Complex V) that produces ATP from ADP in the presence of a proton gradient across the membrane which is generated by electron transport complexes of the respiratory chain. ATP synthase complex consist of a soluble F(1) head domain - the catalytic core - and a membrane F(1) domain - the membrane proton channel. These two domains are linked by a central stalk rotating inside the F(1) region and a stationary peripheral stalk. During catalysis, ATP synthesis in the catalytic domain of F(1) is coupled via a rotary mechanism of the central stalk subunits to proton translocation. In vivo, can only synthesize ATP although its ATP hydrolase activity can be activated artificially in vitro. Part of the complex F(0) domain.</text>
</comment>
<keyword evidence="8 14" id="KW-0406">Ion transport</keyword>
<dbReference type="InterPro" id="IPR001421">
    <property type="entry name" value="ATP8_metazoa"/>
</dbReference>
<keyword evidence="7" id="KW-1133">Transmembrane helix</keyword>
<evidence type="ECO:0000256" key="10">
    <source>
        <dbReference type="ARBA" id="ARBA00023136"/>
    </source>
</evidence>
<dbReference type="Pfam" id="PF00895">
    <property type="entry name" value="ATP-synt_8"/>
    <property type="match status" value="1"/>
</dbReference>
<evidence type="ECO:0000256" key="13">
    <source>
        <dbReference type="ARBA" id="ARBA00064647"/>
    </source>
</evidence>
<comment type="subunit">
    <text evidence="13">Component of the ATP synthase complex composed at least of ATP5F1A/subunit alpha, ATP5F1B/subunit beta, ATP5MC1/subunit c (homooctomer), MT-ATP6/subunit a, MT-ATP8/subunit 8, ATP5ME/subunit e, ATP5MF/subunit f, ATP5MG/subunit g, ATP5MK/subunit k, ATP5MJ/subunit j, ATP5F1C/subunit gamma, ATP5F1D/subunit delta, ATP5F1E/subunit epsilon, ATP5PF/subunit F6, ATP5PB/subunit b, ATP5PD/subunit d, ATP5PO/subunit OSCP. ATP synthase complex consists of a soluble F(1) head domain (subunits alpha(3) and beta(3)) - the catalytic core - and a membrane F(0) domain - the membrane proton channel (subunits c, a, 8, e, f, g, k and j). These two domains are linked by a central stalk (subunits gamma, delta, and epsilon) rotating inside the F1 region and a stationary peripheral stalk (subunits F6, b, d, and OSCP).</text>
</comment>
<reference evidence="15" key="1">
    <citation type="journal article" date="2003" name="Mol. Phylogenet. Evol.">
        <title>Major patterns of higher teleostean phylogenies: a new perspective based on 100 complete mitochondrial DNA sequences.</title>
        <authorList>
            <person name="Miya M."/>
            <person name="Takeshima H."/>
            <person name="Endo H."/>
            <person name="Ishiguro N.B."/>
            <person name="Inoue J.G."/>
            <person name="Mukai T."/>
            <person name="Satoh T.P."/>
            <person name="Yamaguchi M."/>
            <person name="Kawaguchi A."/>
            <person name="Mabuchi K."/>
            <person name="Shirai S.M."/>
            <person name="Nishida M."/>
        </authorList>
    </citation>
    <scope>NUCLEOTIDE SEQUENCE</scope>
</reference>
<keyword evidence="4 14" id="KW-0138">CF(0)</keyword>
<name>Q8HLA1_INDPA</name>
<keyword evidence="9 14" id="KW-0496">Mitochondrion</keyword>
<evidence type="ECO:0000256" key="1">
    <source>
        <dbReference type="ARBA" id="ARBA00004304"/>
    </source>
</evidence>
<dbReference type="GO" id="GO:0015986">
    <property type="term" value="P:proton motive force-driven ATP synthesis"/>
    <property type="evidence" value="ECO:0007669"/>
    <property type="project" value="InterPro"/>
</dbReference>
<evidence type="ECO:0000313" key="15">
    <source>
        <dbReference type="EMBL" id="BAC23597.1"/>
    </source>
</evidence>
<dbReference type="InterPro" id="IPR050635">
    <property type="entry name" value="ATPase_protein_8"/>
</dbReference>
<dbReference type="GO" id="GO:0015078">
    <property type="term" value="F:proton transmembrane transporter activity"/>
    <property type="evidence" value="ECO:0007669"/>
    <property type="project" value="InterPro"/>
</dbReference>
<protein>
    <recommendedName>
        <fullName evidence="14">ATP synthase complex subunit 8</fullName>
    </recommendedName>
</protein>
<evidence type="ECO:0000256" key="9">
    <source>
        <dbReference type="ARBA" id="ARBA00023128"/>
    </source>
</evidence>
<dbReference type="AlphaFoldDB" id="Q8HLA1"/>
<proteinExistence type="inferred from homology"/>
<keyword evidence="3 14" id="KW-0813">Transport</keyword>
<dbReference type="PANTHER" id="PTHR39937">
    <property type="entry name" value="ATP SYNTHASE PROTEIN 8"/>
    <property type="match status" value="1"/>
</dbReference>
<evidence type="ECO:0000256" key="2">
    <source>
        <dbReference type="ARBA" id="ARBA00008892"/>
    </source>
</evidence>
<dbReference type="GO" id="GO:0031966">
    <property type="term" value="C:mitochondrial membrane"/>
    <property type="evidence" value="ECO:0007669"/>
    <property type="project" value="UniProtKB-SubCell"/>
</dbReference>
<gene>
    <name evidence="15" type="primary">ATPase 8</name>
</gene>